<dbReference type="GO" id="GO:0034388">
    <property type="term" value="C:Pwp2p-containing subcomplex of 90S preribosome"/>
    <property type="evidence" value="ECO:0000318"/>
    <property type="project" value="GO_Central"/>
</dbReference>
<dbReference type="GO" id="GO:0006364">
    <property type="term" value="P:rRNA processing"/>
    <property type="evidence" value="ECO:0007669"/>
    <property type="project" value="UniProtKB-KW"/>
</dbReference>
<dbReference type="PANTHER" id="PTHR18359">
    <property type="entry name" value="WD-REPEAT PROTEIN-RELATED"/>
    <property type="match status" value="1"/>
</dbReference>
<name>F6YWL4_ORNAN</name>
<dbReference type="InParanoid" id="F6YWL4"/>
<reference evidence="13 14" key="1">
    <citation type="journal article" date="2008" name="Nature">
        <title>Genome analysis of the platypus reveals unique signatures of evolution.</title>
        <authorList>
            <person name="Warren W.C."/>
            <person name="Hillier L.W."/>
            <person name="Marshall Graves J.A."/>
            <person name="Birney E."/>
            <person name="Ponting C.P."/>
            <person name="Grutzner F."/>
            <person name="Belov K."/>
            <person name="Miller W."/>
            <person name="Clarke L."/>
            <person name="Chinwalla A.T."/>
            <person name="Yang S.P."/>
            <person name="Heger A."/>
            <person name="Locke D.P."/>
            <person name="Miethke P."/>
            <person name="Waters P.D."/>
            <person name="Veyrunes F."/>
            <person name="Fulton L."/>
            <person name="Fulton B."/>
            <person name="Graves T."/>
            <person name="Wallis J."/>
            <person name="Puente X.S."/>
            <person name="Lopez-Otin C."/>
            <person name="Ordonez G.R."/>
            <person name="Eichler E.E."/>
            <person name="Chen L."/>
            <person name="Cheng Z."/>
            <person name="Deakin J.E."/>
            <person name="Alsop A."/>
            <person name="Thompson K."/>
            <person name="Kirby P."/>
            <person name="Papenfuss A.T."/>
            <person name="Wakefield M.J."/>
            <person name="Olender T."/>
            <person name="Lancet D."/>
            <person name="Huttley G.A."/>
            <person name="Smit A.F."/>
            <person name="Pask A."/>
            <person name="Temple-Smith P."/>
            <person name="Batzer M.A."/>
            <person name="Walker J.A."/>
            <person name="Konkel M.K."/>
            <person name="Harris R.S."/>
            <person name="Whittington C.M."/>
            <person name="Wong E.S."/>
            <person name="Gemmell N.J."/>
            <person name="Buschiazzo E."/>
            <person name="Vargas Jentzsch I.M."/>
            <person name="Merkel A."/>
            <person name="Schmitz J."/>
            <person name="Zemann A."/>
            <person name="Churakov G."/>
            <person name="Kriegs J.O."/>
            <person name="Brosius J."/>
            <person name="Murchison E.P."/>
            <person name="Sachidanandam R."/>
            <person name="Smith C."/>
            <person name="Hannon G.J."/>
            <person name="Tsend-Ayush E."/>
            <person name="McMillan D."/>
            <person name="Attenborough R."/>
            <person name="Rens W."/>
            <person name="Ferguson-Smith M."/>
            <person name="Lefevre C.M."/>
            <person name="Sharp J.A."/>
            <person name="Nicholas K.R."/>
            <person name="Ray D.A."/>
            <person name="Kube M."/>
            <person name="Reinhardt R."/>
            <person name="Pringle T.H."/>
            <person name="Taylor J."/>
            <person name="Jones R.C."/>
            <person name="Nixon B."/>
            <person name="Dacheux J.L."/>
            <person name="Niwa H."/>
            <person name="Sekita Y."/>
            <person name="Huang X."/>
            <person name="Stark A."/>
            <person name="Kheradpour P."/>
            <person name="Kellis M."/>
            <person name="Flicek P."/>
            <person name="Chen Y."/>
            <person name="Webber C."/>
            <person name="Hardison R."/>
            <person name="Nelson J."/>
            <person name="Hallsworth-Pepin K."/>
            <person name="Delehaunty K."/>
            <person name="Markovic C."/>
            <person name="Minx P."/>
            <person name="Feng Y."/>
            <person name="Kremitzki C."/>
            <person name="Mitreva M."/>
            <person name="Glasscock J."/>
            <person name="Wylie T."/>
            <person name="Wohldmann P."/>
            <person name="Thiru P."/>
            <person name="Nhan M.N."/>
            <person name="Pohl C.S."/>
            <person name="Smith S.M."/>
            <person name="Hou S."/>
            <person name="Nefedov M."/>
            <person name="de Jong P.J."/>
            <person name="Renfree M.B."/>
            <person name="Mardis E.R."/>
            <person name="Wilson R.K."/>
        </authorList>
    </citation>
    <scope>NUCLEOTIDE SEQUENCE [LARGE SCALE GENOMIC DNA]</scope>
    <source>
        <strain evidence="13 14">Glennie</strain>
    </source>
</reference>
<dbReference type="OMA" id="VHACMHE"/>
<evidence type="ECO:0000256" key="1">
    <source>
        <dbReference type="ARBA" id="ARBA00004604"/>
    </source>
</evidence>
<dbReference type="HOGENOM" id="CLU_011055_3_1_1"/>
<feature type="compositionally biased region" description="Basic and acidic residues" evidence="12">
    <location>
        <begin position="145"/>
        <end position="164"/>
    </location>
</feature>
<keyword evidence="14" id="KW-1185">Reference proteome</keyword>
<feature type="compositionally biased region" description="Basic residues" evidence="12">
    <location>
        <begin position="408"/>
        <end position="424"/>
    </location>
</feature>
<dbReference type="Bgee" id="ENSOANG00000003189">
    <property type="expression patterns" value="Expressed in fibroblast and 7 other cell types or tissues"/>
</dbReference>
<keyword evidence="6" id="KW-0539">Nucleus</keyword>
<dbReference type="SMART" id="SM00320">
    <property type="entry name" value="WD40"/>
    <property type="match status" value="6"/>
</dbReference>
<dbReference type="InterPro" id="IPR036322">
    <property type="entry name" value="WD40_repeat_dom_sf"/>
</dbReference>
<dbReference type="STRING" id="9258.ENSOANP00000005064"/>
<feature type="compositionally biased region" description="Basic residues" evidence="12">
    <location>
        <begin position="387"/>
        <end position="396"/>
    </location>
</feature>
<evidence type="ECO:0000256" key="9">
    <source>
        <dbReference type="ARBA" id="ARBA00074442"/>
    </source>
</evidence>
<feature type="compositionally biased region" description="Low complexity" evidence="12">
    <location>
        <begin position="397"/>
        <end position="407"/>
    </location>
</feature>
<evidence type="ECO:0000256" key="8">
    <source>
        <dbReference type="ARBA" id="ARBA00058527"/>
    </source>
</evidence>
<dbReference type="FunFam" id="2.130.10.10:FF:000121">
    <property type="entry name" value="U3 small nucleolar RNA-associated protein 18 homolog"/>
    <property type="match status" value="1"/>
</dbReference>
<evidence type="ECO:0000256" key="4">
    <source>
        <dbReference type="ARBA" id="ARBA00022574"/>
    </source>
</evidence>
<feature type="compositionally biased region" description="Gly residues" evidence="12">
    <location>
        <begin position="102"/>
        <end position="125"/>
    </location>
</feature>
<dbReference type="SUPFAM" id="SSF50978">
    <property type="entry name" value="WD40 repeat-like"/>
    <property type="match status" value="1"/>
</dbReference>
<comment type="subcellular location">
    <subcellularLocation>
        <location evidence="1">Nucleus</location>
        <location evidence="1">Nucleolus</location>
    </subcellularLocation>
</comment>
<evidence type="ECO:0000256" key="10">
    <source>
        <dbReference type="ARBA" id="ARBA00075773"/>
    </source>
</evidence>
<organism evidence="13 14">
    <name type="scientific">Ornithorhynchus anatinus</name>
    <name type="common">Duckbill platypus</name>
    <dbReference type="NCBI Taxonomy" id="9258"/>
    <lineage>
        <taxon>Eukaryota</taxon>
        <taxon>Metazoa</taxon>
        <taxon>Chordata</taxon>
        <taxon>Craniata</taxon>
        <taxon>Vertebrata</taxon>
        <taxon>Euteleostomi</taxon>
        <taxon>Mammalia</taxon>
        <taxon>Monotremata</taxon>
        <taxon>Ornithorhynchidae</taxon>
        <taxon>Ornithorhynchus</taxon>
    </lineage>
</organism>
<dbReference type="Ensembl" id="ENSOANT00000005065.3">
    <property type="protein sequence ID" value="ENSOANP00000005064.3"/>
    <property type="gene ID" value="ENSOANG00000003189.3"/>
</dbReference>
<evidence type="ECO:0000256" key="5">
    <source>
        <dbReference type="ARBA" id="ARBA00022737"/>
    </source>
</evidence>
<gene>
    <name evidence="13" type="primary">UTP18</name>
</gene>
<evidence type="ECO:0000256" key="11">
    <source>
        <dbReference type="PROSITE-ProRule" id="PRU00221"/>
    </source>
</evidence>
<dbReference type="eggNOG" id="KOG2055">
    <property type="taxonomic scope" value="Eukaryota"/>
</dbReference>
<evidence type="ECO:0000256" key="6">
    <source>
        <dbReference type="ARBA" id="ARBA00023242"/>
    </source>
</evidence>
<evidence type="ECO:0000256" key="12">
    <source>
        <dbReference type="SAM" id="MobiDB-lite"/>
    </source>
</evidence>
<evidence type="ECO:0000313" key="14">
    <source>
        <dbReference type="Proteomes" id="UP000002279"/>
    </source>
</evidence>
<proteinExistence type="inferred from homology"/>
<dbReference type="InterPro" id="IPR001680">
    <property type="entry name" value="WD40_rpt"/>
</dbReference>
<protein>
    <recommendedName>
        <fullName evidence="9">U3 small nucleolar RNA-associated protein 18 homolog</fullName>
    </recommendedName>
    <alternativeName>
        <fullName evidence="10">WD repeat-containing protein 50</fullName>
    </alternativeName>
</protein>
<evidence type="ECO:0000256" key="2">
    <source>
        <dbReference type="ARBA" id="ARBA00022552"/>
    </source>
</evidence>
<reference evidence="13" key="3">
    <citation type="submission" date="2025-09" db="UniProtKB">
        <authorList>
            <consortium name="Ensembl"/>
        </authorList>
    </citation>
    <scope>IDENTIFICATION</scope>
    <source>
        <strain evidence="13">Glennie</strain>
    </source>
</reference>
<dbReference type="Proteomes" id="UP000002279">
    <property type="component" value="Chromosome 15"/>
</dbReference>
<feature type="compositionally biased region" description="Acidic residues" evidence="12">
    <location>
        <begin position="535"/>
        <end position="545"/>
    </location>
</feature>
<sequence length="946" mass="102730">MMEGKEGGAEGMGEQEEGSVRAGLLEEVHACMHEGGGGAREDGGGGDGEQEEGSVGAGLLEEVYACMNEGKGVGQREWGSRRRDRSSRRRGAPGRRRKSHEGGGGGGGAVNGRGGGEGGGGGGAGLTRSFVFPIRASWAGAGRADPGDGEREEERQEERERDGLRWPPTVGASPSPPVAPGHQHQQPPPTLPPSLLLLLLLPTPPRLRPDAAPIGPLRPDAAPAPFDPRRPPSAAEPTHPRGGRRSAPWRSSRPGGAKTATERRAPGEDSFQARVSAAVGGARLGWDRVGGFRSPPAGEMGSSPPPTRDEGPEGAGHVPGERLRRGNEAAGRPRRRSARPRERSTSPAAAAAHRDMSAPAKRPGVQPSGVQPKKRPGVQPNVQPNVQRKKQLKKQPRVQPHVQPQVQPKKRPRVQPHAQLKKRPTGQQPPVQPNGVRRRLPQPQTAKQAAVEEAQRQQHALALGLHKPEVERCLEELVLGAVEEEGDDELLLRRLRGPGDAPVGRGKLWKDSSDSEEENEAKDNSVSQRKPVWRDEEDEKEEMIDMTDRHRSSLIKSSQEKQLSKKQFQRRLREEFQQAMGGTPAWAEIGRKKRHSDDDSEDEEDNLLLRTGNFITKSASLPQGTLEIKMCPDANCQLPSSGPLSSVRFHPSAQVMMTASQDTSLSLFQVDGRTNPKIQSISLQHFPIYQARFSASGEQLIATGLRSKIIYVYDMIGGSISPVHQVRGLEEKFVRKFEVSPDGSFLLLTGTKGYLHLLSMKSKELIGSMKISGRSQDSVFSPDSSKVFTTSDSGDVFVWDVGSRNCLHRFTNEGCFLSQCIAVSRNGQYVACGSSTGVVNVYTQEACLRDANPKPVRAIMNLVTAATSLAFNPTTELLAIASNETNEGLKMVHLPSCTVFSNFPQSNRKGIFLPQSMDFSPKSGFFTLGNNKGRALLYRLQHYSDF</sequence>
<dbReference type="PANTHER" id="PTHR18359:SF0">
    <property type="entry name" value="U3 SMALL NUCLEOLAR RNA-ASSOCIATED PROTEIN 18 HOMOLOG"/>
    <property type="match status" value="1"/>
</dbReference>
<feature type="region of interest" description="Disordered" evidence="12">
    <location>
        <begin position="1"/>
        <end position="467"/>
    </location>
</feature>
<comment type="similarity">
    <text evidence="7">Belongs to the WD repeat UTP18 family.</text>
</comment>
<evidence type="ECO:0000256" key="7">
    <source>
        <dbReference type="ARBA" id="ARBA00025767"/>
    </source>
</evidence>
<evidence type="ECO:0000256" key="3">
    <source>
        <dbReference type="ARBA" id="ARBA00022553"/>
    </source>
</evidence>
<keyword evidence="3" id="KW-0597">Phosphoprotein</keyword>
<dbReference type="AlphaFoldDB" id="F6YWL4"/>
<feature type="repeat" description="WD" evidence="11">
    <location>
        <begin position="780"/>
        <end position="809"/>
    </location>
</feature>
<reference evidence="13" key="2">
    <citation type="submission" date="2025-08" db="UniProtKB">
        <authorList>
            <consortium name="Ensembl"/>
        </authorList>
    </citation>
    <scope>IDENTIFICATION</scope>
    <source>
        <strain evidence="13">Glennie</strain>
    </source>
</reference>
<feature type="region of interest" description="Disordered" evidence="12">
    <location>
        <begin position="487"/>
        <end position="604"/>
    </location>
</feature>
<accession>F6YWL4</accession>
<dbReference type="InterPro" id="IPR015943">
    <property type="entry name" value="WD40/YVTN_repeat-like_dom_sf"/>
</dbReference>
<keyword evidence="4 11" id="KW-0853">WD repeat</keyword>
<comment type="function">
    <text evidence="8">Part of the small subunit (SSU) processome, first precursor of the small eukaryotic ribosomal subunit. During the assembly of the SSU processome in the nucleolus, many ribosome biogenesis factors, an RNA chaperone and ribosomal proteins associate with the nascent pre-rRNA and work in concert to generate RNA folding, modifications, rearrangements and cleavage as well as targeted degradation of pre-ribosomal RNA by the RNA exosome. Involved in nucleolar processing of pre-18S ribosomal RNA.</text>
</comment>
<dbReference type="GO" id="GO:0032040">
    <property type="term" value="C:small-subunit processome"/>
    <property type="evidence" value="ECO:0000318"/>
    <property type="project" value="GO_Central"/>
</dbReference>
<dbReference type="PROSITE" id="PS50082">
    <property type="entry name" value="WD_REPEATS_2"/>
    <property type="match status" value="1"/>
</dbReference>
<dbReference type="FunCoup" id="F6YWL4">
    <property type="interactions" value="3409"/>
</dbReference>
<feature type="compositionally biased region" description="Basic residues" evidence="12">
    <location>
        <begin position="82"/>
        <end position="99"/>
    </location>
</feature>
<dbReference type="GeneTree" id="ENSGT00440000033919"/>
<keyword evidence="2" id="KW-0698">rRNA processing</keyword>
<dbReference type="Gene3D" id="2.130.10.10">
    <property type="entry name" value="YVTN repeat-like/Quinoprotein amine dehydrogenase"/>
    <property type="match status" value="1"/>
</dbReference>
<dbReference type="InterPro" id="IPR045161">
    <property type="entry name" value="Utp18"/>
</dbReference>
<keyword evidence="5" id="KW-0677">Repeat</keyword>
<evidence type="ECO:0000313" key="13">
    <source>
        <dbReference type="Ensembl" id="ENSOANP00000005064.3"/>
    </source>
</evidence>